<accession>B6WQ27</accession>
<dbReference type="HOGENOM" id="CLU_1068453_0_0_7"/>
<reference evidence="1 2" key="1">
    <citation type="submission" date="2008-10" db="EMBL/GenBank/DDBJ databases">
        <title>Draft genome sequence of Desulvovibrio piger (ATCC 29098).</title>
        <authorList>
            <person name="Sudarsanam P."/>
            <person name="Ley R."/>
            <person name="Guruge J."/>
            <person name="Turnbaugh P.J."/>
            <person name="Mahowald M."/>
            <person name="Liep D."/>
            <person name="Gordon J."/>
        </authorList>
    </citation>
    <scope>NUCLEOTIDE SEQUENCE [LARGE SCALE GENOMIC DNA]</scope>
    <source>
        <strain evidence="1 2">ATCC 29098</strain>
    </source>
</reference>
<dbReference type="Proteomes" id="UP000003676">
    <property type="component" value="Unassembled WGS sequence"/>
</dbReference>
<dbReference type="AlphaFoldDB" id="B6WQ27"/>
<dbReference type="EMBL" id="ABXU01000007">
    <property type="protein sequence ID" value="EEB34930.1"/>
    <property type="molecule type" value="Genomic_DNA"/>
</dbReference>
<comment type="caution">
    <text evidence="1">The sequence shown here is derived from an EMBL/GenBank/DDBJ whole genome shotgun (WGS) entry which is preliminary data.</text>
</comment>
<evidence type="ECO:0000313" key="1">
    <source>
        <dbReference type="EMBL" id="EEB34930.1"/>
    </source>
</evidence>
<proteinExistence type="predicted"/>
<protein>
    <submittedName>
        <fullName evidence="1">Uncharacterized protein</fullName>
    </submittedName>
</protein>
<gene>
    <name evidence="1" type="ORF">DESPIG_00150</name>
</gene>
<name>B6WQ27_9BACT</name>
<evidence type="ECO:0000313" key="2">
    <source>
        <dbReference type="Proteomes" id="UP000003676"/>
    </source>
</evidence>
<reference evidence="1 2" key="2">
    <citation type="submission" date="2008-10" db="EMBL/GenBank/DDBJ databases">
        <authorList>
            <person name="Fulton L."/>
            <person name="Clifton S."/>
            <person name="Fulton B."/>
            <person name="Xu J."/>
            <person name="Minx P."/>
            <person name="Pepin K.H."/>
            <person name="Johnson M."/>
            <person name="Bhonagiri V."/>
            <person name="Nash W.E."/>
            <person name="Mardis E.R."/>
            <person name="Wilson R.K."/>
        </authorList>
    </citation>
    <scope>NUCLEOTIDE SEQUENCE [LARGE SCALE GENOMIC DNA]</scope>
    <source>
        <strain evidence="1 2">ATCC 29098</strain>
    </source>
</reference>
<sequence>MEKTTLDRIDDTLPDVPDVDFTSPDCEMALGALQQVHKSLEKLLQLPKRLMSMARKLLDYPFDKAKELMDGALKAFDDVSKAIDELLSGAGSVAELKRALQKALECPYIAKSELGQLIEDVLDMLDAGNRIESLLNKLKNALSSKANQALDALEETPAEALSNASKLFNDTLNRLGVKDWLDKLEELERCVEAACAMYDVAKRLPATSAKQIWESLNGAVDEAGNRLEAAVARPTTAAQQTAMKVAEDFKLAKAKVAMTA</sequence>
<organism evidence="1 2">
    <name type="scientific">Desulfovibrio piger ATCC 29098</name>
    <dbReference type="NCBI Taxonomy" id="411464"/>
    <lineage>
        <taxon>Bacteria</taxon>
        <taxon>Pseudomonadati</taxon>
        <taxon>Thermodesulfobacteriota</taxon>
        <taxon>Desulfovibrionia</taxon>
        <taxon>Desulfovibrionales</taxon>
        <taxon>Desulfovibrionaceae</taxon>
        <taxon>Desulfovibrio</taxon>
    </lineage>
</organism>